<dbReference type="InterPro" id="IPR000792">
    <property type="entry name" value="Tscrpt_reg_LuxR_C"/>
</dbReference>
<evidence type="ECO:0000313" key="8">
    <source>
        <dbReference type="Proteomes" id="UP000054740"/>
    </source>
</evidence>
<dbReference type="Pfam" id="PF00072">
    <property type="entry name" value="Response_reg"/>
    <property type="match status" value="1"/>
</dbReference>
<dbReference type="GO" id="GO:0006355">
    <property type="term" value="P:regulation of DNA-templated transcription"/>
    <property type="evidence" value="ECO:0007669"/>
    <property type="project" value="InterPro"/>
</dbReference>
<dbReference type="InterPro" id="IPR011006">
    <property type="entry name" value="CheY-like_superfamily"/>
</dbReference>
<evidence type="ECO:0000259" key="6">
    <source>
        <dbReference type="PROSITE" id="PS50110"/>
    </source>
</evidence>
<dbReference type="PANTHER" id="PTHR44688:SF16">
    <property type="entry name" value="DNA-BINDING TRANSCRIPTIONAL ACTIVATOR DEVR_DOSR"/>
    <property type="match status" value="1"/>
</dbReference>
<protein>
    <submittedName>
        <fullName evidence="7">Two component LuxR family transcriptional regulator</fullName>
    </submittedName>
</protein>
<dbReference type="PROSITE" id="PS50110">
    <property type="entry name" value="RESPONSE_REGULATORY"/>
    <property type="match status" value="1"/>
</dbReference>
<dbReference type="EMBL" id="FCNY02000008">
    <property type="protein sequence ID" value="SAL44996.1"/>
    <property type="molecule type" value="Genomic_DNA"/>
</dbReference>
<dbReference type="InterPro" id="IPR036388">
    <property type="entry name" value="WH-like_DNA-bd_sf"/>
</dbReference>
<dbReference type="Proteomes" id="UP000054740">
    <property type="component" value="Unassembled WGS sequence"/>
</dbReference>
<sequence>MNSVPQSTSRDTGPDEHTPVVYVVDDDESIRFTLQSLVRSVRLRVQTFDSPAEFLAFPKYDVPSCLILDVRLRGASGLAFQADVARYGVRMPILFMTAYGDIEMTVKAMKAGALDFFEKPFRDQDMLDAIADALKRDAARRASEAALALVLSSYESLNVREKDVMQRVVAGMLNKQIAYDMNLSEVTVKIYRGQVMRKMASRNLPDLVRKAEVLGIGIACVASTILPSLAPDSIGRVATALTAHQGTA</sequence>
<keyword evidence="4" id="KW-0597">Phosphoprotein</keyword>
<organism evidence="7 8">
    <name type="scientific">Caballeronia cordobensis</name>
    <name type="common">Burkholderia cordobensis</name>
    <dbReference type="NCBI Taxonomy" id="1353886"/>
    <lineage>
        <taxon>Bacteria</taxon>
        <taxon>Pseudomonadati</taxon>
        <taxon>Pseudomonadota</taxon>
        <taxon>Betaproteobacteria</taxon>
        <taxon>Burkholderiales</taxon>
        <taxon>Burkholderiaceae</taxon>
        <taxon>Caballeronia</taxon>
    </lineage>
</organism>
<feature type="domain" description="Response regulatory" evidence="6">
    <location>
        <begin position="20"/>
        <end position="134"/>
    </location>
</feature>
<accession>A0A158HL64</accession>
<dbReference type="PRINTS" id="PR00038">
    <property type="entry name" value="HTHLUXR"/>
</dbReference>
<dbReference type="Gene3D" id="1.10.10.10">
    <property type="entry name" value="Winged helix-like DNA-binding domain superfamily/Winged helix DNA-binding domain"/>
    <property type="match status" value="1"/>
</dbReference>
<evidence type="ECO:0000256" key="2">
    <source>
        <dbReference type="ARBA" id="ARBA00023125"/>
    </source>
</evidence>
<dbReference type="RefSeq" id="WP_014193410.1">
    <property type="nucleotide sequence ID" value="NZ_FCNY02000008.1"/>
</dbReference>
<keyword evidence="8" id="KW-1185">Reference proteome</keyword>
<gene>
    <name evidence="7" type="ORF">AWB70_03473</name>
</gene>
<keyword evidence="1" id="KW-0805">Transcription regulation</keyword>
<dbReference type="SUPFAM" id="SSF52172">
    <property type="entry name" value="CheY-like"/>
    <property type="match status" value="1"/>
</dbReference>
<name>A0A158HL64_CABCO</name>
<dbReference type="AlphaFoldDB" id="A0A158HL64"/>
<dbReference type="GO" id="GO:0003677">
    <property type="term" value="F:DNA binding"/>
    <property type="evidence" value="ECO:0007669"/>
    <property type="project" value="UniProtKB-KW"/>
</dbReference>
<dbReference type="SMART" id="SM00421">
    <property type="entry name" value="HTH_LUXR"/>
    <property type="match status" value="1"/>
</dbReference>
<proteinExistence type="predicted"/>
<keyword evidence="2" id="KW-0238">DNA-binding</keyword>
<evidence type="ECO:0000256" key="4">
    <source>
        <dbReference type="PROSITE-ProRule" id="PRU00169"/>
    </source>
</evidence>
<dbReference type="Pfam" id="PF00196">
    <property type="entry name" value="GerE"/>
    <property type="match status" value="1"/>
</dbReference>
<dbReference type="SMART" id="SM00448">
    <property type="entry name" value="REC"/>
    <property type="match status" value="1"/>
</dbReference>
<dbReference type="CDD" id="cd06170">
    <property type="entry name" value="LuxR_C_like"/>
    <property type="match status" value="1"/>
</dbReference>
<evidence type="ECO:0000256" key="3">
    <source>
        <dbReference type="ARBA" id="ARBA00023163"/>
    </source>
</evidence>
<dbReference type="InterPro" id="IPR001789">
    <property type="entry name" value="Sig_transdc_resp-reg_receiver"/>
</dbReference>
<reference evidence="8" key="1">
    <citation type="submission" date="2016-01" db="EMBL/GenBank/DDBJ databases">
        <authorList>
            <person name="Peeters C."/>
        </authorList>
    </citation>
    <scope>NUCLEOTIDE SEQUENCE [LARGE SCALE GENOMIC DNA]</scope>
</reference>
<evidence type="ECO:0000256" key="1">
    <source>
        <dbReference type="ARBA" id="ARBA00023015"/>
    </source>
</evidence>
<dbReference type="GO" id="GO:0000160">
    <property type="term" value="P:phosphorelay signal transduction system"/>
    <property type="evidence" value="ECO:0007669"/>
    <property type="project" value="InterPro"/>
</dbReference>
<evidence type="ECO:0000259" key="5">
    <source>
        <dbReference type="PROSITE" id="PS50043"/>
    </source>
</evidence>
<dbReference type="Gene3D" id="3.40.50.2300">
    <property type="match status" value="1"/>
</dbReference>
<dbReference type="PANTHER" id="PTHR44688">
    <property type="entry name" value="DNA-BINDING TRANSCRIPTIONAL ACTIVATOR DEVR_DOSR"/>
    <property type="match status" value="1"/>
</dbReference>
<dbReference type="PROSITE" id="PS50043">
    <property type="entry name" value="HTH_LUXR_2"/>
    <property type="match status" value="1"/>
</dbReference>
<feature type="modified residue" description="4-aspartylphosphate" evidence="4">
    <location>
        <position position="69"/>
    </location>
</feature>
<feature type="domain" description="HTH luxR-type" evidence="5">
    <location>
        <begin position="150"/>
        <end position="215"/>
    </location>
</feature>
<evidence type="ECO:0000313" key="7">
    <source>
        <dbReference type="EMBL" id="SAL44996.1"/>
    </source>
</evidence>
<keyword evidence="3" id="KW-0804">Transcription</keyword>